<feature type="repeat" description="WD" evidence="3">
    <location>
        <begin position="844"/>
        <end position="876"/>
    </location>
</feature>
<keyword evidence="1 3" id="KW-0853">WD repeat</keyword>
<evidence type="ECO:0000256" key="4">
    <source>
        <dbReference type="SAM" id="MobiDB-lite"/>
    </source>
</evidence>
<dbReference type="Gene3D" id="2.130.10.10">
    <property type="entry name" value="YVTN repeat-like/Quinoprotein amine dehydrogenase"/>
    <property type="match status" value="3"/>
</dbReference>
<dbReference type="InterPro" id="IPR027417">
    <property type="entry name" value="P-loop_NTPase"/>
</dbReference>
<reference evidence="6 7" key="1">
    <citation type="journal article" date="2014" name="Int. J. Syst. Evol. Microbiol.">
        <title>Nocardia vulneris sp. nov., isolated from wounds of human patients in North America.</title>
        <authorList>
            <person name="Lasker B.A."/>
            <person name="Bell M."/>
            <person name="Klenk H.P."/>
            <person name="Sproer C."/>
            <person name="Schumann C."/>
            <person name="Schumann P."/>
            <person name="Brown J.M."/>
        </authorList>
    </citation>
    <scope>NUCLEOTIDE SEQUENCE [LARGE SCALE GENOMIC DNA]</scope>
    <source>
        <strain evidence="6 7">W9851</strain>
    </source>
</reference>
<organism evidence="6 7">
    <name type="scientific">Nocardia vulneris</name>
    <dbReference type="NCBI Taxonomy" id="1141657"/>
    <lineage>
        <taxon>Bacteria</taxon>
        <taxon>Bacillati</taxon>
        <taxon>Actinomycetota</taxon>
        <taxon>Actinomycetes</taxon>
        <taxon>Mycobacteriales</taxon>
        <taxon>Nocardiaceae</taxon>
        <taxon>Nocardia</taxon>
    </lineage>
</organism>
<evidence type="ECO:0000256" key="3">
    <source>
        <dbReference type="PROSITE-ProRule" id="PRU00221"/>
    </source>
</evidence>
<accession>A0ABR4ZIL0</accession>
<evidence type="ECO:0000313" key="6">
    <source>
        <dbReference type="EMBL" id="KIA65227.1"/>
    </source>
</evidence>
<feature type="domain" description="Novel STAND NTPase 1" evidence="5">
    <location>
        <begin position="120"/>
        <end position="484"/>
    </location>
</feature>
<sequence length="1268" mass="134926">MEAAGARRHFAERLTALFELAGAPPVKSVVRRANLRLAPGTSPVTVQRISDWRRGARLPATFETVQPSLAVLIGDAKKRTQPADLDRTLLDPAHWRAAWQAAKADQNRAAPVVREPDHPPYRGLSPYRPEDADLYFGRDSVRESVVDALTAIADDGELPRLVLVVGVSGAGKSSLLAAGLQADPGARTPVLTTPGARPAEALRAALDGTGPDDEVLLLLDQGEELFTRCTEDARRAFLDELRRISAPDARRKVTTVMAIRSDFFTDVIQYPLLAAAMKDASVIVGAMTEAELREVIVRPALACGVKVEPALVDVVLHDLDTATSGDGKAALLPLLSHVLDATWARRRGRTLTLEAYREAGEMAGSVAATAERAWSELSAEEQVAARAVLLTLIIIGPRSVTRDRLPQQRVVEEAVDPRLAERVIAHLVDARIVLVHDGEVELLHDAVPRVWPRMAEWVDAEKEFGPARHRIEDDARTWLDQGSPDTLLYDAERLETVDVVTGNGGSINRTAQEFVARSRRQVAAASARRKFLRTAAVLLVVVALLAATVAISQYRVVAHERTDAAVAALIHESQRIASFDPTESARMALAAYRIRPDNPDTQARLLSTQAYPVIRASAQRHAGKINGLAYFADRRLIASAGDDTQVRLWTVGDDDQAVAFGDGLGGHERAVAAVAFGPDGGLLVSVGYDRAVRLWDVRDPARVRALGTLDLGTPALSVVFAAQGRAIVVAGENGELSLVDVTDPAAPILRERLPAHTDAIRTLAADAGGSLLASGSDDGTVRLWDIADPTRLGPLGAPLLPANSAVHALAIGPGGLLAVGATNGAVRMWSLADRTAPREFGVPQTMHTASVDALLFGPLGLLASGAADGTVLLWQLTATGFVPIGRPIGGNRGAISGLGVTASVRLISAGGDGRIHLWTRPPADIPVTTEAPFTSVELDAAGSRLVTAGEDGRFQVWLVGPDQVVPAADVQGAPALGHGVRVDMRADGAGLAVADADGGAVQLWSSADPARPMPVGAPLRTRTRYFTGAQYTPDGKILVTGDDDYSIRLWSVGDPAAPRPLGTATSQSRRSFRSLAVSRDGTLVATGSGDAAIYLWDIRDRDRPVLRTTLTGHEGPVTTLAFANDARHLFSAADDGTIRSWDLSRPSESAQIAAVHTASVSDLSLDHTGRRLATAGADQSVRLWDVSDPARPRALGRSISSDIGARWFVRFDRADDKRLFGVANLASERWVTDPAVVADQLCRTIPVAPEPLDSGGSTVSYSDIDLCR</sequence>
<feature type="region of interest" description="Disordered" evidence="4">
    <location>
        <begin position="106"/>
        <end position="126"/>
    </location>
</feature>
<evidence type="ECO:0000313" key="7">
    <source>
        <dbReference type="Proteomes" id="UP000031364"/>
    </source>
</evidence>
<feature type="repeat" description="WD" evidence="3">
    <location>
        <begin position="1153"/>
        <end position="1194"/>
    </location>
</feature>
<feature type="repeat" description="WD" evidence="3">
    <location>
        <begin position="1065"/>
        <end position="1106"/>
    </location>
</feature>
<dbReference type="SMART" id="SM00320">
    <property type="entry name" value="WD40"/>
    <property type="match status" value="12"/>
</dbReference>
<dbReference type="Pfam" id="PF00400">
    <property type="entry name" value="WD40"/>
    <property type="match status" value="7"/>
</dbReference>
<dbReference type="InterPro" id="IPR036322">
    <property type="entry name" value="WD40_repeat_dom_sf"/>
</dbReference>
<dbReference type="PROSITE" id="PS00678">
    <property type="entry name" value="WD_REPEATS_1"/>
    <property type="match status" value="5"/>
</dbReference>
<dbReference type="SUPFAM" id="SSF50978">
    <property type="entry name" value="WD40 repeat-like"/>
    <property type="match status" value="2"/>
</dbReference>
<evidence type="ECO:0000256" key="1">
    <source>
        <dbReference type="ARBA" id="ARBA00022574"/>
    </source>
</evidence>
<dbReference type="InterPro" id="IPR019775">
    <property type="entry name" value="WD40_repeat_CS"/>
</dbReference>
<feature type="repeat" description="WD" evidence="3">
    <location>
        <begin position="664"/>
        <end position="705"/>
    </location>
</feature>
<dbReference type="InterPro" id="IPR049052">
    <property type="entry name" value="nSTAND1"/>
</dbReference>
<dbReference type="PANTHER" id="PTHR19848">
    <property type="entry name" value="WD40 REPEAT PROTEIN"/>
    <property type="match status" value="1"/>
</dbReference>
<dbReference type="Proteomes" id="UP000031364">
    <property type="component" value="Unassembled WGS sequence"/>
</dbReference>
<dbReference type="Pfam" id="PF20703">
    <property type="entry name" value="nSTAND1"/>
    <property type="match status" value="1"/>
</dbReference>
<name>A0ABR4ZIL0_9NOCA</name>
<dbReference type="PANTHER" id="PTHR19848:SF8">
    <property type="entry name" value="F-BOX AND WD REPEAT DOMAIN CONTAINING 7"/>
    <property type="match status" value="1"/>
</dbReference>
<evidence type="ECO:0000256" key="2">
    <source>
        <dbReference type="ARBA" id="ARBA00022737"/>
    </source>
</evidence>
<dbReference type="InterPro" id="IPR001680">
    <property type="entry name" value="WD40_rpt"/>
</dbReference>
<evidence type="ECO:0000259" key="5">
    <source>
        <dbReference type="Pfam" id="PF20703"/>
    </source>
</evidence>
<feature type="repeat" description="WD" evidence="3">
    <location>
        <begin position="618"/>
        <end position="659"/>
    </location>
</feature>
<dbReference type="SUPFAM" id="SSF52540">
    <property type="entry name" value="P-loop containing nucleoside triphosphate hydrolases"/>
    <property type="match status" value="1"/>
</dbReference>
<comment type="caution">
    <text evidence="6">The sequence shown here is derived from an EMBL/GenBank/DDBJ whole genome shotgun (WGS) entry which is preliminary data.</text>
</comment>
<dbReference type="InterPro" id="IPR015943">
    <property type="entry name" value="WD40/YVTN_repeat-like_dom_sf"/>
</dbReference>
<keyword evidence="7" id="KW-1185">Reference proteome</keyword>
<dbReference type="CDD" id="cd00200">
    <property type="entry name" value="WD40"/>
    <property type="match status" value="1"/>
</dbReference>
<gene>
    <name evidence="6" type="ORF">FG87_08340</name>
</gene>
<dbReference type="InterPro" id="IPR020472">
    <property type="entry name" value="WD40_PAC1"/>
</dbReference>
<dbReference type="PROSITE" id="PS50294">
    <property type="entry name" value="WD_REPEATS_REGION"/>
    <property type="match status" value="7"/>
</dbReference>
<keyword evidence="2" id="KW-0677">Repeat</keyword>
<feature type="repeat" description="WD" evidence="3">
    <location>
        <begin position="753"/>
        <end position="786"/>
    </location>
</feature>
<feature type="repeat" description="WD" evidence="3">
    <location>
        <begin position="1110"/>
        <end position="1151"/>
    </location>
</feature>
<dbReference type="EMBL" id="JNFP01000008">
    <property type="protein sequence ID" value="KIA65227.1"/>
    <property type="molecule type" value="Genomic_DNA"/>
</dbReference>
<proteinExistence type="predicted"/>
<feature type="repeat" description="WD" evidence="3">
    <location>
        <begin position="1019"/>
        <end position="1052"/>
    </location>
</feature>
<dbReference type="RefSeq" id="WP_043666937.1">
    <property type="nucleotide sequence ID" value="NZ_BDCI01000015.1"/>
</dbReference>
<protein>
    <recommendedName>
        <fullName evidence="5">Novel STAND NTPase 1 domain-containing protein</fullName>
    </recommendedName>
</protein>
<dbReference type="PROSITE" id="PS50082">
    <property type="entry name" value="WD_REPEATS_2"/>
    <property type="match status" value="8"/>
</dbReference>
<dbReference type="PRINTS" id="PR00320">
    <property type="entry name" value="GPROTEINBRPT"/>
</dbReference>